<reference evidence="3" key="3">
    <citation type="submission" date="2018-10" db="EMBL/GenBank/DDBJ databases">
        <authorList>
            <person name="Whitman W."/>
            <person name="Huntemann M."/>
            <person name="Clum A."/>
            <person name="Pillay M."/>
            <person name="Palaniappan K."/>
            <person name="Varghese N."/>
            <person name="Mikhailova N."/>
            <person name="Stamatis D."/>
            <person name="Reddy T."/>
            <person name="Daum C."/>
            <person name="Shapiro N."/>
            <person name="Ivanova N."/>
            <person name="Kyrpides N."/>
            <person name="Woyke T."/>
        </authorList>
    </citation>
    <scope>NUCLEOTIDE SEQUENCE</scope>
    <source>
        <strain evidence="3">CGMCC 1.10124</strain>
    </source>
</reference>
<evidence type="ECO:0000313" key="4">
    <source>
        <dbReference type="Proteomes" id="UP000277326"/>
    </source>
</evidence>
<reference evidence="3 4" key="1">
    <citation type="journal article" date="2015" name="Stand. Genomic Sci.">
        <title>Genomic Encyclopedia of Bacterial and Archaeal Type Strains, Phase III: the genomes of soil and plant-associated and newly described type strains.</title>
        <authorList>
            <person name="Whitman W.B."/>
            <person name="Woyke T."/>
            <person name="Klenk H.P."/>
            <person name="Zhou Y."/>
            <person name="Lilburn T.G."/>
            <person name="Beck B.J."/>
            <person name="De Vos P."/>
            <person name="Vandamme P."/>
            <person name="Eisen J.A."/>
            <person name="Garrity G."/>
            <person name="Hugenholtz P."/>
            <person name="Kyrpides N.C."/>
        </authorList>
    </citation>
    <scope>NUCLEOTIDE SEQUENCE [LARGE SCALE GENOMIC DNA]</scope>
    <source>
        <strain evidence="3 4">CGMCC 1.10124</strain>
    </source>
</reference>
<dbReference type="Proteomes" id="UP000277326">
    <property type="component" value="Unassembled WGS sequence"/>
</dbReference>
<name>A0A3M0DWR8_9EURY</name>
<dbReference type="AlphaFoldDB" id="A0A3M0DWR8"/>
<dbReference type="GeneID" id="38470331"/>
<dbReference type="RefSeq" id="WP_121919747.1">
    <property type="nucleotide sequence ID" value="NZ_CP034145.1"/>
</dbReference>
<evidence type="ECO:0000256" key="1">
    <source>
        <dbReference type="SAM" id="MobiDB-lite"/>
    </source>
</evidence>
<gene>
    <name evidence="3" type="ORF">ATH50_1066</name>
    <name evidence="2" type="ORF">DU502_03555</name>
</gene>
<keyword evidence="5" id="KW-1185">Reference proteome</keyword>
<dbReference type="Proteomes" id="UP000282007">
    <property type="component" value="Chromosome"/>
</dbReference>
<protein>
    <submittedName>
        <fullName evidence="3">Uncharacterized protein</fullName>
    </submittedName>
</protein>
<evidence type="ECO:0000313" key="2">
    <source>
        <dbReference type="EMBL" id="AZH24514.1"/>
    </source>
</evidence>
<evidence type="ECO:0000313" key="5">
    <source>
        <dbReference type="Proteomes" id="UP000282007"/>
    </source>
</evidence>
<feature type="region of interest" description="Disordered" evidence="1">
    <location>
        <begin position="37"/>
        <end position="71"/>
    </location>
</feature>
<dbReference type="KEGG" id="haer:DU502_03555"/>
<sequence length="71" mass="7345">MGADNECLGCGVDFDYDEEACPECGWDPAEFAARGRYGLAKPGHGEPEDDGDGDRDGPSGPPPGLDGLIGF</sequence>
<organism evidence="3 4">
    <name type="scientific">Haloplanus aerogenes</name>
    <dbReference type="NCBI Taxonomy" id="660522"/>
    <lineage>
        <taxon>Archaea</taxon>
        <taxon>Methanobacteriati</taxon>
        <taxon>Methanobacteriota</taxon>
        <taxon>Stenosarchaea group</taxon>
        <taxon>Halobacteria</taxon>
        <taxon>Halobacteriales</taxon>
        <taxon>Haloferacaceae</taxon>
        <taxon>Haloplanus</taxon>
    </lineage>
</organism>
<accession>A0A3M0DWR8</accession>
<dbReference type="OrthoDB" id="213306at2157"/>
<dbReference type="EMBL" id="REFS01000002">
    <property type="protein sequence ID" value="RMB23836.1"/>
    <property type="molecule type" value="Genomic_DNA"/>
</dbReference>
<reference evidence="2 5" key="2">
    <citation type="submission" date="2018-07" db="EMBL/GenBank/DDBJ databases">
        <title>Genome sequences of Haloplanus aerogenes JCM 16430T.</title>
        <authorList>
            <person name="Kim Y.B."/>
            <person name="Roh S.W."/>
        </authorList>
    </citation>
    <scope>NUCLEOTIDE SEQUENCE [LARGE SCALE GENOMIC DNA]</scope>
    <source>
        <strain evidence="2 5">JCM 16430</strain>
    </source>
</reference>
<dbReference type="EMBL" id="CP034145">
    <property type="protein sequence ID" value="AZH24514.1"/>
    <property type="molecule type" value="Genomic_DNA"/>
</dbReference>
<proteinExistence type="predicted"/>
<evidence type="ECO:0000313" key="3">
    <source>
        <dbReference type="EMBL" id="RMB23836.1"/>
    </source>
</evidence>